<dbReference type="PANTHER" id="PTHR31827">
    <property type="entry name" value="EMB|CAB89363.1"/>
    <property type="match status" value="1"/>
</dbReference>
<accession>A0A6S8G120</accession>
<proteinExistence type="predicted"/>
<name>A0A6S8G120_9STRA</name>
<feature type="compositionally biased region" description="Low complexity" evidence="1">
    <location>
        <begin position="82"/>
        <end position="108"/>
    </location>
</feature>
<evidence type="ECO:0008006" key="4">
    <source>
        <dbReference type="Google" id="ProtNLM"/>
    </source>
</evidence>
<organism evidence="2">
    <name type="scientific">Aplanochytrium stocchinoi</name>
    <dbReference type="NCBI Taxonomy" id="215587"/>
    <lineage>
        <taxon>Eukaryota</taxon>
        <taxon>Sar</taxon>
        <taxon>Stramenopiles</taxon>
        <taxon>Bigyra</taxon>
        <taxon>Labyrinthulomycetes</taxon>
        <taxon>Thraustochytrida</taxon>
        <taxon>Thraustochytriidae</taxon>
        <taxon>Aplanochytrium</taxon>
    </lineage>
</organism>
<feature type="compositionally biased region" description="Basic residues" evidence="1">
    <location>
        <begin position="373"/>
        <end position="401"/>
    </location>
</feature>
<gene>
    <name evidence="2" type="ORF">ASTO00021_LOCUS17972</name>
    <name evidence="3" type="ORF">ASTO00021_LOCUS17973</name>
</gene>
<evidence type="ECO:0000313" key="2">
    <source>
        <dbReference type="EMBL" id="CAE0448008.1"/>
    </source>
</evidence>
<evidence type="ECO:0000313" key="3">
    <source>
        <dbReference type="EMBL" id="CAE0448009.1"/>
    </source>
</evidence>
<reference evidence="2" key="1">
    <citation type="submission" date="2021-01" db="EMBL/GenBank/DDBJ databases">
        <authorList>
            <person name="Corre E."/>
            <person name="Pelletier E."/>
            <person name="Niang G."/>
            <person name="Scheremetjew M."/>
            <person name="Finn R."/>
            <person name="Kale V."/>
            <person name="Holt S."/>
            <person name="Cochrane G."/>
            <person name="Meng A."/>
            <person name="Brown T."/>
            <person name="Cohen L."/>
        </authorList>
    </citation>
    <scope>NUCLEOTIDE SEQUENCE</scope>
    <source>
        <strain evidence="2">GSBS06</strain>
    </source>
</reference>
<evidence type="ECO:0000256" key="1">
    <source>
        <dbReference type="SAM" id="MobiDB-lite"/>
    </source>
</evidence>
<dbReference type="PANTHER" id="PTHR31827:SF1">
    <property type="entry name" value="EMB|CAB89363.1"/>
    <property type="match status" value="1"/>
</dbReference>
<dbReference type="AlphaFoldDB" id="A0A6S8G120"/>
<protein>
    <recommendedName>
        <fullName evidence="4">WRKY transcription factor 19</fullName>
    </recommendedName>
</protein>
<dbReference type="EMBL" id="HBIN01023336">
    <property type="protein sequence ID" value="CAE0448008.1"/>
    <property type="molecule type" value="Transcribed_RNA"/>
</dbReference>
<sequence length="499" mass="54052">MQKLATRLPEQSIMNNGNSSCSAQQLSINLAALTKLAHLTSSSPGPLTSTIGTPALIDFNNFLLPQYSWSNSHLHLNDDPRSNSPVSVFSSSSTDGSSTDSTGTGNSFALDHISTRSSLTPASGERLLQSNSPIFANEFAADSDSSGKSGLVDFSAFVQVACDTAVKEDMKKQNSKSSATINRDMIKKSDGTRKHIKSICEQDMCLNFALKGHGFCKIHTNINELKQSRQYAKKYCRVANCTRIVVRKGVCKAHGEKCSQTGCTNFASHSSAKLCISHGGGKQCKIPKCFNTARSFGLCIGHGGGRKKCSVDGCEKFSQSRGLCCAHGGGTRCSRENCQNSAQGKKGLCCSHGGGFGAKLKSDPKPRASTTKIKAHSNKSKSKSKSKRPCPKRKRGTKRIAKASNSTINSKRRKVGQFNQKIVNDENDSNANAKINIRRQEKIVWRKAPFTDNVNINIMDSNNPKHLKAVERIIRISENSQLQVQSQQGEKAKEGTHCA</sequence>
<feature type="region of interest" description="Disordered" evidence="1">
    <location>
        <begin position="360"/>
        <end position="414"/>
    </location>
</feature>
<dbReference type="EMBL" id="HBIN01023337">
    <property type="protein sequence ID" value="CAE0448009.1"/>
    <property type="molecule type" value="Transcribed_RNA"/>
</dbReference>
<feature type="region of interest" description="Disordered" evidence="1">
    <location>
        <begin position="80"/>
        <end position="109"/>
    </location>
</feature>